<evidence type="ECO:0000313" key="2">
    <source>
        <dbReference type="Proteomes" id="UP000235145"/>
    </source>
</evidence>
<protein>
    <recommendedName>
        <fullName evidence="3">BED-type domain-containing protein</fullName>
    </recommendedName>
</protein>
<reference evidence="1 2" key="1">
    <citation type="journal article" date="2017" name="Nat. Commun.">
        <title>Genome assembly with in vitro proximity ligation data and whole-genome triplication in lettuce.</title>
        <authorList>
            <person name="Reyes-Chin-Wo S."/>
            <person name="Wang Z."/>
            <person name="Yang X."/>
            <person name="Kozik A."/>
            <person name="Arikit S."/>
            <person name="Song C."/>
            <person name="Xia L."/>
            <person name="Froenicke L."/>
            <person name="Lavelle D.O."/>
            <person name="Truco M.J."/>
            <person name="Xia R."/>
            <person name="Zhu S."/>
            <person name="Xu C."/>
            <person name="Xu H."/>
            <person name="Xu X."/>
            <person name="Cox K."/>
            <person name="Korf I."/>
            <person name="Meyers B.C."/>
            <person name="Michelmore R.W."/>
        </authorList>
    </citation>
    <scope>NUCLEOTIDE SEQUENCE [LARGE SCALE GENOMIC DNA]</scope>
    <source>
        <strain evidence="2">cv. Salinas</strain>
        <tissue evidence="1">Seedlings</tissue>
    </source>
</reference>
<evidence type="ECO:0008006" key="3">
    <source>
        <dbReference type="Google" id="ProtNLM"/>
    </source>
</evidence>
<organism evidence="1 2">
    <name type="scientific">Lactuca sativa</name>
    <name type="common">Garden lettuce</name>
    <dbReference type="NCBI Taxonomy" id="4236"/>
    <lineage>
        <taxon>Eukaryota</taxon>
        <taxon>Viridiplantae</taxon>
        <taxon>Streptophyta</taxon>
        <taxon>Embryophyta</taxon>
        <taxon>Tracheophyta</taxon>
        <taxon>Spermatophyta</taxon>
        <taxon>Magnoliopsida</taxon>
        <taxon>eudicotyledons</taxon>
        <taxon>Gunneridae</taxon>
        <taxon>Pentapetalae</taxon>
        <taxon>asterids</taxon>
        <taxon>campanulids</taxon>
        <taxon>Asterales</taxon>
        <taxon>Asteraceae</taxon>
        <taxon>Cichorioideae</taxon>
        <taxon>Cichorieae</taxon>
        <taxon>Lactucinae</taxon>
        <taxon>Lactuca</taxon>
    </lineage>
</organism>
<name>A0A9R1WE45_LACSA</name>
<keyword evidence="2" id="KW-1185">Reference proteome</keyword>
<accession>A0A9R1WE45</accession>
<dbReference type="EMBL" id="NBSK02000002">
    <property type="protein sequence ID" value="KAJ0223621.1"/>
    <property type="molecule type" value="Genomic_DNA"/>
</dbReference>
<sequence length="132" mass="14504">MTSNVSTTSFVGSTTTGTHKRNSDDFGWEYGFTQDKSNLDRLKCKLYGKTFGGGITRMKQHIALLRGDVSSCPTSTKQDEALRSELRKEFYDSVDGVKASLGLKAPNVIGPMDGYSNIILEEVLNARKGKKC</sequence>
<comment type="caution">
    <text evidence="1">The sequence shown here is derived from an EMBL/GenBank/DDBJ whole genome shotgun (WGS) entry which is preliminary data.</text>
</comment>
<dbReference type="AlphaFoldDB" id="A0A9R1WE45"/>
<proteinExistence type="predicted"/>
<dbReference type="Proteomes" id="UP000235145">
    <property type="component" value="Unassembled WGS sequence"/>
</dbReference>
<evidence type="ECO:0000313" key="1">
    <source>
        <dbReference type="EMBL" id="KAJ0223621.1"/>
    </source>
</evidence>
<gene>
    <name evidence="1" type="ORF">LSAT_V11C200054060</name>
</gene>